<keyword evidence="2" id="KW-0238">DNA-binding</keyword>
<accession>A0A1M7UBP7</accession>
<dbReference type="Gene3D" id="1.10.10.60">
    <property type="entry name" value="Homeodomain-like"/>
    <property type="match status" value="1"/>
</dbReference>
<gene>
    <name evidence="5" type="ORF">SAMN05444170_4281</name>
</gene>
<dbReference type="AlphaFoldDB" id="A0A1M7UBP7"/>
<evidence type="ECO:0000313" key="6">
    <source>
        <dbReference type="Proteomes" id="UP000184096"/>
    </source>
</evidence>
<keyword evidence="1" id="KW-0805">Transcription regulation</keyword>
<dbReference type="InterPro" id="IPR009057">
    <property type="entry name" value="Homeodomain-like_sf"/>
</dbReference>
<dbReference type="InterPro" id="IPR018060">
    <property type="entry name" value="HTH_AraC"/>
</dbReference>
<dbReference type="GO" id="GO:0043565">
    <property type="term" value="F:sequence-specific DNA binding"/>
    <property type="evidence" value="ECO:0007669"/>
    <property type="project" value="InterPro"/>
</dbReference>
<dbReference type="Pfam" id="PF14525">
    <property type="entry name" value="AraC_binding_2"/>
    <property type="match status" value="1"/>
</dbReference>
<evidence type="ECO:0000256" key="2">
    <source>
        <dbReference type="ARBA" id="ARBA00023125"/>
    </source>
</evidence>
<dbReference type="SUPFAM" id="SSF46689">
    <property type="entry name" value="Homeodomain-like"/>
    <property type="match status" value="2"/>
</dbReference>
<proteinExistence type="predicted"/>
<evidence type="ECO:0000256" key="1">
    <source>
        <dbReference type="ARBA" id="ARBA00023015"/>
    </source>
</evidence>
<dbReference type="OrthoDB" id="9793400at2"/>
<evidence type="ECO:0000259" key="4">
    <source>
        <dbReference type="PROSITE" id="PS01124"/>
    </source>
</evidence>
<dbReference type="RefSeq" id="WP_072820826.1">
    <property type="nucleotide sequence ID" value="NZ_LT670849.1"/>
</dbReference>
<evidence type="ECO:0000313" key="5">
    <source>
        <dbReference type="EMBL" id="SHN80338.1"/>
    </source>
</evidence>
<keyword evidence="3" id="KW-0804">Transcription</keyword>
<dbReference type="EMBL" id="LT670849">
    <property type="protein sequence ID" value="SHN80338.1"/>
    <property type="molecule type" value="Genomic_DNA"/>
</dbReference>
<evidence type="ECO:0000256" key="3">
    <source>
        <dbReference type="ARBA" id="ARBA00023163"/>
    </source>
</evidence>
<dbReference type="Proteomes" id="UP000184096">
    <property type="component" value="Chromosome I"/>
</dbReference>
<dbReference type="Pfam" id="PF12833">
    <property type="entry name" value="HTH_18"/>
    <property type="match status" value="1"/>
</dbReference>
<dbReference type="SMART" id="SM00342">
    <property type="entry name" value="HTH_ARAC"/>
    <property type="match status" value="1"/>
</dbReference>
<dbReference type="InterPro" id="IPR035418">
    <property type="entry name" value="AraC-bd_2"/>
</dbReference>
<organism evidence="5 6">
    <name type="scientific">Bradyrhizobium erythrophlei</name>
    <dbReference type="NCBI Taxonomy" id="1437360"/>
    <lineage>
        <taxon>Bacteria</taxon>
        <taxon>Pseudomonadati</taxon>
        <taxon>Pseudomonadota</taxon>
        <taxon>Alphaproteobacteria</taxon>
        <taxon>Hyphomicrobiales</taxon>
        <taxon>Nitrobacteraceae</taxon>
        <taxon>Bradyrhizobium</taxon>
    </lineage>
</organism>
<feature type="domain" description="HTH araC/xylS-type" evidence="4">
    <location>
        <begin position="224"/>
        <end position="324"/>
    </location>
</feature>
<dbReference type="InterPro" id="IPR050204">
    <property type="entry name" value="AraC_XylS_family_regulators"/>
</dbReference>
<dbReference type="PANTHER" id="PTHR46796">
    <property type="entry name" value="HTH-TYPE TRANSCRIPTIONAL ACTIVATOR RHAS-RELATED"/>
    <property type="match status" value="1"/>
</dbReference>
<dbReference type="PROSITE" id="PS01124">
    <property type="entry name" value="HTH_ARAC_FAMILY_2"/>
    <property type="match status" value="1"/>
</dbReference>
<name>A0A1M7UBP7_9BRAD</name>
<dbReference type="GO" id="GO:0003700">
    <property type="term" value="F:DNA-binding transcription factor activity"/>
    <property type="evidence" value="ECO:0007669"/>
    <property type="project" value="InterPro"/>
</dbReference>
<sequence length="329" mass="36784">MSFEPLVNPLQRFPVFRTSDPEEFRHALLTRYGATSAEIKSSKDLTARGNLVQLQSIGLIYGRGSATARADFPEVERFRLFSTLSGKGQTTIGKHSVALDADQCCIVSPGQKVSIASAGAHEWFNLRIEAGAFERKLTYLLGARPNGRLKFEHAINRNAPRFQQLWRLTSFFAEQLDASSDQLPALVLHELEQTVLVAFLCANRHNFSHLLEREPKDTLPSHVRRAEDFIEAHWDQAITIEKLVEATGVGARAIFRAFQQTRGYSPMAFARTVRLRHARQMLTAADKETSVTAVAFICGFGNLGHFARDYREAFGERPSETLAKAGRHG</sequence>
<protein>
    <submittedName>
        <fullName evidence="5">Transcriptional regulator, AraC family</fullName>
    </submittedName>
</protein>
<keyword evidence="6" id="KW-1185">Reference proteome</keyword>
<reference evidence="6" key="1">
    <citation type="submission" date="2016-11" db="EMBL/GenBank/DDBJ databases">
        <authorList>
            <person name="Varghese N."/>
            <person name="Submissions S."/>
        </authorList>
    </citation>
    <scope>NUCLEOTIDE SEQUENCE [LARGE SCALE GENOMIC DNA]</scope>
    <source>
        <strain evidence="6">GAS401</strain>
    </source>
</reference>